<gene>
    <name evidence="2" type="primary">metXS</name>
    <name evidence="4" type="ORF">QWY28_04045</name>
</gene>
<dbReference type="EC" id="2.3.1.46" evidence="2"/>
<dbReference type="InterPro" id="IPR000073">
    <property type="entry name" value="AB_hydrolase_1"/>
</dbReference>
<evidence type="ECO:0000256" key="1">
    <source>
        <dbReference type="ARBA" id="ARBA00022679"/>
    </source>
</evidence>
<proteinExistence type="inferred from homology"/>
<feature type="active site" evidence="2">
    <location>
        <position position="350"/>
    </location>
</feature>
<evidence type="ECO:0000313" key="5">
    <source>
        <dbReference type="Proteomes" id="UP001168620"/>
    </source>
</evidence>
<dbReference type="Pfam" id="PF00561">
    <property type="entry name" value="Abhydrolase_1"/>
    <property type="match status" value="1"/>
</dbReference>
<dbReference type="PIRSF" id="PIRSF000443">
    <property type="entry name" value="Homoser_Ac_trans"/>
    <property type="match status" value="1"/>
</dbReference>
<dbReference type="InterPro" id="IPR008220">
    <property type="entry name" value="HAT_MetX-like"/>
</dbReference>
<protein>
    <recommendedName>
        <fullName evidence="2">Homoserine O-succinyltransferase</fullName>
        <shortName evidence="2">HST</shortName>
        <ecNumber evidence="2">2.3.1.46</ecNumber>
    </recommendedName>
    <alternativeName>
        <fullName evidence="2">Homoserine transsuccinylase</fullName>
        <shortName evidence="2">HTS</shortName>
    </alternativeName>
</protein>
<comment type="similarity">
    <text evidence="2">Belongs to the AB hydrolase superfamily. MetX family.</text>
</comment>
<keyword evidence="2 4" id="KW-0012">Acyltransferase</keyword>
<feature type="binding site" evidence="2">
    <location>
        <position position="351"/>
    </location>
    <ligand>
        <name>substrate</name>
    </ligand>
</feature>
<comment type="subunit">
    <text evidence="2">Homodimer.</text>
</comment>
<sequence>MTGPLGHVETQRVVLATGDDPLVLRGGGRLDHVEVAYETYGELSAECDNAVFVCHALTGDAHAAGLHLGAKKRGWWDNLIGPGKPVDTDRFFVVSANLLGGCSGTTGPLSTDPATGAAYGLDFPLLHMSDLVAVHRRLLASLGVTRLHAAVGGSLGGMQVLQWVVDAPSEIDRAVVVAASSRLTPENIAFSSVAREAIMSDPDFHDGRYAEKGVQPRLGQKVARMMAHITYVSAASLEAKFGHRRTSTGDDWRMGPDFEVEHYLQHQGETFLDRFDALSYLYLTRLLDYFDPFADPWTAERLRSTATRFQVTSFDSDWRFDTAQSERMARELAACGVDVDLAELPSPWGHDSFLLEPPGYHERLRAFLVD</sequence>
<comment type="pathway">
    <text evidence="2">Amino-acid biosynthesis; L-methionine biosynthesis via de novo pathway; O-succinyl-L-homoserine from L-homoserine: step 1/1.</text>
</comment>
<feature type="active site" description="Nucleophile" evidence="2">
    <location>
        <position position="154"/>
    </location>
</feature>
<evidence type="ECO:0000313" key="4">
    <source>
        <dbReference type="EMBL" id="MDN4172105.1"/>
    </source>
</evidence>
<evidence type="ECO:0000256" key="2">
    <source>
        <dbReference type="HAMAP-Rule" id="MF_00296"/>
    </source>
</evidence>
<dbReference type="PANTHER" id="PTHR32268">
    <property type="entry name" value="HOMOSERINE O-ACETYLTRANSFERASE"/>
    <property type="match status" value="1"/>
</dbReference>
<feature type="active site" evidence="2">
    <location>
        <position position="317"/>
    </location>
</feature>
<reference evidence="4" key="1">
    <citation type="submission" date="2023-06" db="EMBL/GenBank/DDBJ databases">
        <title>Draft genome sequence of Nocardioides sp. SOB77.</title>
        <authorList>
            <person name="Zhang G."/>
        </authorList>
    </citation>
    <scope>NUCLEOTIDE SEQUENCE</scope>
    <source>
        <strain evidence="4">SOB77</strain>
    </source>
</reference>
<dbReference type="Gene3D" id="3.40.50.1820">
    <property type="entry name" value="alpha/beta hydrolase"/>
    <property type="match status" value="1"/>
</dbReference>
<comment type="caution">
    <text evidence="2">Lacks conserved residue(s) required for the propagation of feature annotation.</text>
</comment>
<name>A0ABT8FC09_9ACTN</name>
<comment type="function">
    <text evidence="2">Transfers a succinyl group from succinyl-CoA to L-homoserine, forming succinyl-L-homoserine.</text>
</comment>
<dbReference type="GO" id="GO:0004414">
    <property type="term" value="F:homoserine O-acetyltransferase activity"/>
    <property type="evidence" value="ECO:0007669"/>
    <property type="project" value="UniProtKB-EC"/>
</dbReference>
<keyword evidence="2" id="KW-0486">Methionine biosynthesis</keyword>
<accession>A0ABT8FC09</accession>
<keyword evidence="2" id="KW-0028">Amino-acid biosynthesis</keyword>
<dbReference type="RefSeq" id="WP_300951015.1">
    <property type="nucleotide sequence ID" value="NZ_JAUHJQ010000001.1"/>
</dbReference>
<comment type="catalytic activity">
    <reaction evidence="2">
        <text>L-homoserine + succinyl-CoA = O-succinyl-L-homoserine + CoA</text>
        <dbReference type="Rhea" id="RHEA:22008"/>
        <dbReference type="ChEBI" id="CHEBI:57287"/>
        <dbReference type="ChEBI" id="CHEBI:57292"/>
        <dbReference type="ChEBI" id="CHEBI:57476"/>
        <dbReference type="ChEBI" id="CHEBI:57661"/>
        <dbReference type="EC" id="2.3.1.46"/>
    </reaction>
</comment>
<dbReference type="NCBIfam" id="TIGR01392">
    <property type="entry name" value="homoserO_Ac_trn"/>
    <property type="match status" value="1"/>
</dbReference>
<evidence type="ECO:0000259" key="3">
    <source>
        <dbReference type="Pfam" id="PF00561"/>
    </source>
</evidence>
<keyword evidence="5" id="KW-1185">Reference proteome</keyword>
<dbReference type="HAMAP" id="MF_00296">
    <property type="entry name" value="MetX_acyltransf"/>
    <property type="match status" value="1"/>
</dbReference>
<comment type="caution">
    <text evidence="4">The sequence shown here is derived from an EMBL/GenBank/DDBJ whole genome shotgun (WGS) entry which is preliminary data.</text>
</comment>
<dbReference type="PANTHER" id="PTHR32268:SF11">
    <property type="entry name" value="HOMOSERINE O-ACETYLTRANSFERASE"/>
    <property type="match status" value="1"/>
</dbReference>
<feature type="site" description="Important for acyl-CoA specificity" evidence="2">
    <location>
        <position position="319"/>
    </location>
</feature>
<comment type="subcellular location">
    <subcellularLocation>
        <location evidence="2">Cytoplasm</location>
    </subcellularLocation>
</comment>
<keyword evidence="1 2" id="KW-0808">Transferase</keyword>
<dbReference type="InterPro" id="IPR029058">
    <property type="entry name" value="AB_hydrolase_fold"/>
</dbReference>
<dbReference type="NCBIfam" id="NF001209">
    <property type="entry name" value="PRK00175.1"/>
    <property type="match status" value="1"/>
</dbReference>
<feature type="binding site" evidence="2">
    <location>
        <position position="224"/>
    </location>
    <ligand>
        <name>substrate</name>
    </ligand>
</feature>
<dbReference type="Proteomes" id="UP001168620">
    <property type="component" value="Unassembled WGS sequence"/>
</dbReference>
<dbReference type="SUPFAM" id="SSF53474">
    <property type="entry name" value="alpha/beta-Hydrolases"/>
    <property type="match status" value="1"/>
</dbReference>
<keyword evidence="2" id="KW-0963">Cytoplasm</keyword>
<dbReference type="EMBL" id="JAUHJQ010000001">
    <property type="protein sequence ID" value="MDN4172105.1"/>
    <property type="molecule type" value="Genomic_DNA"/>
</dbReference>
<organism evidence="4 5">
    <name type="scientific">Nocardioides oceani</name>
    <dbReference type="NCBI Taxonomy" id="3058369"/>
    <lineage>
        <taxon>Bacteria</taxon>
        <taxon>Bacillati</taxon>
        <taxon>Actinomycetota</taxon>
        <taxon>Actinomycetes</taxon>
        <taxon>Propionibacteriales</taxon>
        <taxon>Nocardioidaceae</taxon>
        <taxon>Nocardioides</taxon>
    </lineage>
</organism>
<dbReference type="Gene3D" id="1.10.1740.110">
    <property type="match status" value="1"/>
</dbReference>
<feature type="domain" description="AB hydrolase-1" evidence="3">
    <location>
        <begin position="50"/>
        <end position="357"/>
    </location>
</feature>